<dbReference type="InterPro" id="IPR012340">
    <property type="entry name" value="NA-bd_OB-fold"/>
</dbReference>
<proteinExistence type="predicted"/>
<accession>A0ABQ7ZHG8</accession>
<protein>
    <submittedName>
        <fullName evidence="1">Uncharacterized protein</fullName>
    </submittedName>
</protein>
<comment type="caution">
    <text evidence="1">The sequence shown here is derived from an EMBL/GenBank/DDBJ whole genome shotgun (WGS) entry which is preliminary data.</text>
</comment>
<sequence length="244" mass="27705">MDRLWYTISGFDVTGSYNNFRLSNAPSLNASLMTLLLKNLPESVKPIPNECSLFVSIISFANELSRYNIVDILGEVSSIWSTINDRKQRIMLTLCLESDVPVVVSMFYSLAVAFHNKFESYGSEPRIVLATSINPRMGGGRLYLNSTSGTHSYFDSETAVEKEMLEKLASTASKVVHAQKIEPLTVSALNEYVITANPKITEFLCTAKVNEIHADRLLLYWLLPMFKETPRDIFIHILMMWVYW</sequence>
<feature type="non-terminal residue" evidence="1">
    <location>
        <position position="244"/>
    </location>
</feature>
<organism evidence="1 2">
    <name type="scientific">Brassica napus</name>
    <name type="common">Rape</name>
    <dbReference type="NCBI Taxonomy" id="3708"/>
    <lineage>
        <taxon>Eukaryota</taxon>
        <taxon>Viridiplantae</taxon>
        <taxon>Streptophyta</taxon>
        <taxon>Embryophyta</taxon>
        <taxon>Tracheophyta</taxon>
        <taxon>Spermatophyta</taxon>
        <taxon>Magnoliopsida</taxon>
        <taxon>eudicotyledons</taxon>
        <taxon>Gunneridae</taxon>
        <taxon>Pentapetalae</taxon>
        <taxon>rosids</taxon>
        <taxon>malvids</taxon>
        <taxon>Brassicales</taxon>
        <taxon>Brassicaceae</taxon>
        <taxon>Brassiceae</taxon>
        <taxon>Brassica</taxon>
    </lineage>
</organism>
<dbReference type="Proteomes" id="UP000824890">
    <property type="component" value="Unassembled WGS sequence"/>
</dbReference>
<evidence type="ECO:0000313" key="1">
    <source>
        <dbReference type="EMBL" id="KAH0879533.1"/>
    </source>
</evidence>
<gene>
    <name evidence="1" type="ORF">HID58_066927</name>
</gene>
<reference evidence="1 2" key="1">
    <citation type="submission" date="2021-05" db="EMBL/GenBank/DDBJ databases">
        <title>Genome Assembly of Synthetic Allotetraploid Brassica napus Reveals Homoeologous Exchanges between Subgenomes.</title>
        <authorList>
            <person name="Davis J.T."/>
        </authorList>
    </citation>
    <scope>NUCLEOTIDE SEQUENCE [LARGE SCALE GENOMIC DNA]</scope>
    <source>
        <strain evidence="2">cv. Da-Ae</strain>
        <tissue evidence="1">Seedling</tissue>
    </source>
</reference>
<dbReference type="Gene3D" id="2.40.50.140">
    <property type="entry name" value="Nucleic acid-binding proteins"/>
    <property type="match status" value="1"/>
</dbReference>
<dbReference type="EMBL" id="JAGKQM010000015">
    <property type="protein sequence ID" value="KAH0879533.1"/>
    <property type="molecule type" value="Genomic_DNA"/>
</dbReference>
<keyword evidence="2" id="KW-1185">Reference proteome</keyword>
<evidence type="ECO:0000313" key="2">
    <source>
        <dbReference type="Proteomes" id="UP000824890"/>
    </source>
</evidence>
<name>A0ABQ7ZHG8_BRANA</name>